<protein>
    <submittedName>
        <fullName evidence="2">Uncharacterized protein</fullName>
    </submittedName>
</protein>
<proteinExistence type="predicted"/>
<dbReference type="AlphaFoldDB" id="A0A0A8ZIX6"/>
<reference evidence="2" key="1">
    <citation type="submission" date="2014-09" db="EMBL/GenBank/DDBJ databases">
        <authorList>
            <person name="Magalhaes I.L.F."/>
            <person name="Oliveira U."/>
            <person name="Santos F.R."/>
            <person name="Vidigal T.H.D.A."/>
            <person name="Brescovit A.D."/>
            <person name="Santos A.J."/>
        </authorList>
    </citation>
    <scope>NUCLEOTIDE SEQUENCE</scope>
    <source>
        <tissue evidence="2">Shoot tissue taken approximately 20 cm above the soil surface</tissue>
    </source>
</reference>
<dbReference type="EMBL" id="GBRH01258531">
    <property type="protein sequence ID" value="JAD39364.1"/>
    <property type="molecule type" value="Transcribed_RNA"/>
</dbReference>
<name>A0A0A8ZIX6_ARUDO</name>
<evidence type="ECO:0000256" key="1">
    <source>
        <dbReference type="SAM" id="MobiDB-lite"/>
    </source>
</evidence>
<accession>A0A0A8ZIX6</accession>
<organism evidence="2">
    <name type="scientific">Arundo donax</name>
    <name type="common">Giant reed</name>
    <name type="synonym">Donax arundinaceus</name>
    <dbReference type="NCBI Taxonomy" id="35708"/>
    <lineage>
        <taxon>Eukaryota</taxon>
        <taxon>Viridiplantae</taxon>
        <taxon>Streptophyta</taxon>
        <taxon>Embryophyta</taxon>
        <taxon>Tracheophyta</taxon>
        <taxon>Spermatophyta</taxon>
        <taxon>Magnoliopsida</taxon>
        <taxon>Liliopsida</taxon>
        <taxon>Poales</taxon>
        <taxon>Poaceae</taxon>
        <taxon>PACMAD clade</taxon>
        <taxon>Arundinoideae</taxon>
        <taxon>Arundineae</taxon>
        <taxon>Arundo</taxon>
    </lineage>
</organism>
<feature type="region of interest" description="Disordered" evidence="1">
    <location>
        <begin position="1"/>
        <end position="26"/>
    </location>
</feature>
<evidence type="ECO:0000313" key="2">
    <source>
        <dbReference type="EMBL" id="JAD39364.1"/>
    </source>
</evidence>
<sequence>MLSISSLMNSTSLPTPHSSDASFWRRPSSELTAPDASSAIAAASCCAAPLPPPRAADMCPVS</sequence>
<feature type="compositionally biased region" description="Polar residues" evidence="1">
    <location>
        <begin position="1"/>
        <end position="21"/>
    </location>
</feature>
<reference evidence="2" key="2">
    <citation type="journal article" date="2015" name="Data Brief">
        <title>Shoot transcriptome of the giant reed, Arundo donax.</title>
        <authorList>
            <person name="Barrero R.A."/>
            <person name="Guerrero F.D."/>
            <person name="Moolhuijzen P."/>
            <person name="Goolsby J.A."/>
            <person name="Tidwell J."/>
            <person name="Bellgard S.E."/>
            <person name="Bellgard M.I."/>
        </authorList>
    </citation>
    <scope>NUCLEOTIDE SEQUENCE</scope>
    <source>
        <tissue evidence="2">Shoot tissue taken approximately 20 cm above the soil surface</tissue>
    </source>
</reference>